<evidence type="ECO:0000313" key="2">
    <source>
        <dbReference type="Proteomes" id="UP000597668"/>
    </source>
</evidence>
<gene>
    <name evidence="1" type="ORF">H8K20_04230</name>
</gene>
<sequence>MLRKRSQHIDRSGATLFGNSQKLFGRSIEPSCNYCEHGRAMRGQDLILCDKKGVVAPYYSCKKFMYAPLKRVPKPRPKPMDFDPDDFKL</sequence>
<comment type="caution">
    <text evidence="1">The sequence shown here is derived from an EMBL/GenBank/DDBJ whole genome shotgun (WGS) entry which is preliminary data.</text>
</comment>
<reference evidence="1" key="1">
    <citation type="submission" date="2020-08" db="EMBL/GenBank/DDBJ databases">
        <authorList>
            <person name="Liu C."/>
            <person name="Sun Q."/>
        </authorList>
    </citation>
    <scope>NUCLEOTIDE SEQUENCE</scope>
    <source>
        <strain evidence="1">NSJ-65</strain>
    </source>
</reference>
<accession>A0A8J6IJE0</accession>
<proteinExistence type="predicted"/>
<keyword evidence="2" id="KW-1185">Reference proteome</keyword>
<dbReference type="AlphaFoldDB" id="A0A8J6IJE0"/>
<name>A0A8J6IJE0_9FIRM</name>
<protein>
    <submittedName>
        <fullName evidence="1">Uncharacterized protein</fullName>
    </submittedName>
</protein>
<dbReference type="EMBL" id="JACOGI010000001">
    <property type="protein sequence ID" value="MBC3515606.1"/>
    <property type="molecule type" value="Genomic_DNA"/>
</dbReference>
<evidence type="ECO:0000313" key="1">
    <source>
        <dbReference type="EMBL" id="MBC3515606.1"/>
    </source>
</evidence>
<dbReference type="Proteomes" id="UP000597668">
    <property type="component" value="Unassembled WGS sequence"/>
</dbReference>
<organism evidence="1 2">
    <name type="scientific">Neobittarella massiliensis</name>
    <name type="common">ex Bilen et al. 2018</name>
    <dbReference type="NCBI Taxonomy" id="2041842"/>
    <lineage>
        <taxon>Bacteria</taxon>
        <taxon>Bacillati</taxon>
        <taxon>Bacillota</taxon>
        <taxon>Clostridia</taxon>
        <taxon>Eubacteriales</taxon>
        <taxon>Oscillospiraceae</taxon>
        <taxon>Neobittarella (ex Bilen et al. 2018)</taxon>
    </lineage>
</organism>